<feature type="region of interest" description="Disordered" evidence="1">
    <location>
        <begin position="411"/>
        <end position="430"/>
    </location>
</feature>
<proteinExistence type="predicted"/>
<dbReference type="OrthoDB" id="5857485at2759"/>
<evidence type="ECO:0000313" key="3">
    <source>
        <dbReference type="WBParaSite" id="HCON_00040080-00001"/>
    </source>
</evidence>
<organism evidence="2 3">
    <name type="scientific">Haemonchus contortus</name>
    <name type="common">Barber pole worm</name>
    <dbReference type="NCBI Taxonomy" id="6289"/>
    <lineage>
        <taxon>Eukaryota</taxon>
        <taxon>Metazoa</taxon>
        <taxon>Ecdysozoa</taxon>
        <taxon>Nematoda</taxon>
        <taxon>Chromadorea</taxon>
        <taxon>Rhabditida</taxon>
        <taxon>Rhabditina</taxon>
        <taxon>Rhabditomorpha</taxon>
        <taxon>Strongyloidea</taxon>
        <taxon>Trichostrongylidae</taxon>
        <taxon>Haemonchus</taxon>
    </lineage>
</organism>
<accession>A0A7I4Y2F9</accession>
<feature type="region of interest" description="Disordered" evidence="1">
    <location>
        <begin position="1"/>
        <end position="86"/>
    </location>
</feature>
<feature type="compositionally biased region" description="Pro residues" evidence="1">
    <location>
        <begin position="68"/>
        <end position="77"/>
    </location>
</feature>
<feature type="compositionally biased region" description="Polar residues" evidence="1">
    <location>
        <begin position="366"/>
        <end position="386"/>
    </location>
</feature>
<feature type="region of interest" description="Disordered" evidence="1">
    <location>
        <begin position="364"/>
        <end position="386"/>
    </location>
</feature>
<feature type="compositionally biased region" description="Basic and acidic residues" evidence="1">
    <location>
        <begin position="304"/>
        <end position="314"/>
    </location>
</feature>
<keyword evidence="2" id="KW-1185">Reference proteome</keyword>
<dbReference type="Proteomes" id="UP000025227">
    <property type="component" value="Unplaced"/>
</dbReference>
<dbReference type="WBParaSite" id="HCON_00040080-00001">
    <property type="protein sequence ID" value="HCON_00040080-00001"/>
    <property type="gene ID" value="HCON_00040080"/>
</dbReference>
<evidence type="ECO:0000313" key="2">
    <source>
        <dbReference type="Proteomes" id="UP000025227"/>
    </source>
</evidence>
<feature type="compositionally biased region" description="Basic and acidic residues" evidence="1">
    <location>
        <begin position="412"/>
        <end position="427"/>
    </location>
</feature>
<evidence type="ECO:0000256" key="1">
    <source>
        <dbReference type="SAM" id="MobiDB-lite"/>
    </source>
</evidence>
<feature type="compositionally biased region" description="Low complexity" evidence="1">
    <location>
        <begin position="15"/>
        <end position="35"/>
    </location>
</feature>
<protein>
    <submittedName>
        <fullName evidence="3">DUF937 domain-containing protein</fullName>
    </submittedName>
</protein>
<name>A0A7I4Y2F9_HAECO</name>
<sequence length="459" mass="47055">MFSSLLNSARDILENANQQPANAQQTRPQPPSQQTNVGGRQDGAGDLLGGILQAVGKSLSEGNQPPTQQAPPPPPPAADGNQSAKGFNIRPEDVAMITKGLGVLAQVVQQRTSAKGAEGEQAAKTANEAGNLPQGHGGAAEQGGDFLGGLMNMVKDFGNANKQESQGTSQLSQEDIARITAGLGTLATTLKEKAFGGGAAGEEAVTKLDAQGGKVQVSSVVEKPAAASTEQPPAAGGDFLSGLMNVAKDVGKAFGEQNQARPASNTSGNTAQQLSPEDIARITAGLGSLVDTIKTKAFKKEEQEEMATKVDSQDTKAGSQVSHGAKPMSLLDRADAQAEQTLKEDTPDFLSGLLSVAKDVGKAVEKNQSGSAASGPTGSQGGAQLSQEDLAKLTAGLGSLVGAIQAKATDYFQKKPAEEESKPKDEPVIDDVEEEIGKVVLPGYTGYTDSSTVSKPKTT</sequence>
<dbReference type="OMA" id="FCYISSE"/>
<feature type="region of interest" description="Disordered" evidence="1">
    <location>
        <begin position="304"/>
        <end position="329"/>
    </location>
</feature>
<reference evidence="3" key="1">
    <citation type="submission" date="2020-12" db="UniProtKB">
        <authorList>
            <consortium name="WormBaseParasite"/>
        </authorList>
    </citation>
    <scope>IDENTIFICATION</scope>
    <source>
        <strain evidence="3">MHco3</strain>
    </source>
</reference>
<dbReference type="AlphaFoldDB" id="A0A7I4Y2F9"/>